<evidence type="ECO:0008006" key="3">
    <source>
        <dbReference type="Google" id="ProtNLM"/>
    </source>
</evidence>
<dbReference type="EMBL" id="CP001994">
    <property type="protein sequence ID" value="ADE36127.1"/>
    <property type="molecule type" value="Genomic_DNA"/>
</dbReference>
<protein>
    <recommendedName>
        <fullName evidence="3">Phosphoribosyl-ATP pyrophosphohydrolase</fullName>
    </recommendedName>
</protein>
<evidence type="ECO:0000313" key="1">
    <source>
        <dbReference type="EMBL" id="ADE36127.1"/>
    </source>
</evidence>
<gene>
    <name evidence="1" type="ordered locus">Mmah_0602</name>
</gene>
<name>D5EAC6_METMS</name>
<dbReference type="InterPro" id="IPR038735">
    <property type="entry name" value="MSMEG_1276-like_NTP-PPase_dom"/>
</dbReference>
<dbReference type="GeneID" id="8982750"/>
<accession>D5EAC6</accession>
<dbReference type="CDD" id="cd11532">
    <property type="entry name" value="NTP-PPase_COG4997"/>
    <property type="match status" value="1"/>
</dbReference>
<reference evidence="1 2" key="1">
    <citation type="submission" date="2010-03" db="EMBL/GenBank/DDBJ databases">
        <title>The complete genome of Methanohalophilus mahii DSM 5219.</title>
        <authorList>
            <consortium name="US DOE Joint Genome Institute (JGI-PGF)"/>
            <person name="Lucas S."/>
            <person name="Copeland A."/>
            <person name="Lapidus A."/>
            <person name="Glavina del Rio T."/>
            <person name="Dalin E."/>
            <person name="Tice H."/>
            <person name="Bruce D."/>
            <person name="Goodwin L."/>
            <person name="Pitluck S."/>
            <person name="Kyrpides N."/>
            <person name="Mavromatis K."/>
            <person name="Ivanova N."/>
            <person name="Lykidis A."/>
            <person name="Saunders E."/>
            <person name="Brettin T."/>
            <person name="Detter J.C."/>
            <person name="Han C."/>
            <person name="Land M."/>
            <person name="Hauser L."/>
            <person name="Markowitz V."/>
            <person name="Cheng J.-F."/>
            <person name="Hugenholtz P."/>
            <person name="Woyke T."/>
            <person name="Wu D."/>
            <person name="Spring S."/>
            <person name="Schneider S."/>
            <person name="Schroeder M."/>
            <person name="Klenk H.-P."/>
            <person name="Eisen J.A."/>
        </authorList>
    </citation>
    <scope>NUCLEOTIDE SEQUENCE [LARGE SCALE GENOMIC DNA]</scope>
    <source>
        <strain evidence="2">ATCC 35705 / DSM 5219 / SLP</strain>
    </source>
</reference>
<evidence type="ECO:0000313" key="2">
    <source>
        <dbReference type="Proteomes" id="UP000001059"/>
    </source>
</evidence>
<dbReference type="Proteomes" id="UP000001059">
    <property type="component" value="Chromosome"/>
</dbReference>
<keyword evidence="2" id="KW-1185">Reference proteome</keyword>
<dbReference type="AlphaFoldDB" id="D5EAC6"/>
<dbReference type="KEGG" id="mmh:Mmah_0602"/>
<organism evidence="1 2">
    <name type="scientific">Methanohalophilus mahii (strain ATCC 35705 / DSM 5219 / SLP)</name>
    <dbReference type="NCBI Taxonomy" id="547558"/>
    <lineage>
        <taxon>Archaea</taxon>
        <taxon>Methanobacteriati</taxon>
        <taxon>Methanobacteriota</taxon>
        <taxon>Stenosarchaea group</taxon>
        <taxon>Methanomicrobia</taxon>
        <taxon>Methanosarcinales</taxon>
        <taxon>Methanosarcinaceae</taxon>
        <taxon>Methanohalophilus</taxon>
    </lineage>
</organism>
<proteinExistence type="predicted"/>
<sequence length="103" mass="12179">MTRINKVIRDKIPEIIRSSGRECTLKSLDDETFLPELEKKLHEEIDEYIDSQDVEELIDILEVVYRIAQLRGYSKAELERIRMQKQVNNGAFMRNLYLFETSG</sequence>
<dbReference type="OrthoDB" id="313097at2157"/>
<dbReference type="RefSeq" id="WP_013037070.1">
    <property type="nucleotide sequence ID" value="NC_014002.1"/>
</dbReference>
<dbReference type="HOGENOM" id="CLU_142081_2_0_2"/>